<sequence>MSIPYGYLIGLVFLTIPALPVPRLGERVGTVVFLLCMAVNELPFLAIGLLAASTALAFSEGDLASPVTIAAAVITTACVASTTWKSVRAQRILQGAMGASTVTRNVSYARVLLHPFPFRPRSVERTANIAYGPAGKRNLMDVYRHRSHPNGAPVLIHFHGGYYAMGRKNTQSRPMLHHLASRGWVCISANYRLRPEAGFEDHLIDAKRVIAWVREHGHEWGADPDRIVLTGSSAGAHMSTMAGFTQCRPEYQPGFEEVDTSVSAIVGIGGYYGPYFGRGDDTDPFAQAHADAPPIMIVHGDRDSLVHISVARAFAKRLREASCRTVYAELPGAHHGFDVFHSPRFEAVVGAVEAFAAHTWSPDEPIGTERPQASG</sequence>
<gene>
    <name evidence="4" type="ORF">Q7514_22340</name>
</gene>
<dbReference type="Gene3D" id="3.40.50.1820">
    <property type="entry name" value="alpha/beta hydrolase"/>
    <property type="match status" value="1"/>
</dbReference>
<feature type="domain" description="BD-FAE-like" evidence="3">
    <location>
        <begin position="140"/>
        <end position="266"/>
    </location>
</feature>
<evidence type="ECO:0000259" key="3">
    <source>
        <dbReference type="Pfam" id="PF20434"/>
    </source>
</evidence>
<feature type="transmembrane region" description="Helical" evidence="2">
    <location>
        <begin position="63"/>
        <end position="84"/>
    </location>
</feature>
<protein>
    <submittedName>
        <fullName evidence="4">Alpha/beta hydrolase</fullName>
    </submittedName>
</protein>
<evidence type="ECO:0000313" key="4">
    <source>
        <dbReference type="EMBL" id="MEE2060265.1"/>
    </source>
</evidence>
<reference evidence="4 5" key="1">
    <citation type="submission" date="2023-07" db="EMBL/GenBank/DDBJ databases">
        <authorList>
            <person name="Girao M."/>
            <person name="Carvalho M.F."/>
        </authorList>
    </citation>
    <scope>NUCLEOTIDE SEQUENCE [LARGE SCALE GENOMIC DNA]</scope>
    <source>
        <strain evidence="4 5">YIM65754</strain>
    </source>
</reference>
<feature type="transmembrane region" description="Helical" evidence="2">
    <location>
        <begin position="6"/>
        <end position="24"/>
    </location>
</feature>
<keyword evidence="2" id="KW-0812">Transmembrane</keyword>
<dbReference type="Proteomes" id="UP001336020">
    <property type="component" value="Unassembled WGS sequence"/>
</dbReference>
<name>A0ABU7LFH7_9NOCA</name>
<dbReference type="EMBL" id="JAUTXY010000011">
    <property type="protein sequence ID" value="MEE2060265.1"/>
    <property type="molecule type" value="Genomic_DNA"/>
</dbReference>
<dbReference type="PANTHER" id="PTHR48081">
    <property type="entry name" value="AB HYDROLASE SUPERFAMILY PROTEIN C4A8.06C"/>
    <property type="match status" value="1"/>
</dbReference>
<accession>A0ABU7LFH7</accession>
<evidence type="ECO:0000313" key="5">
    <source>
        <dbReference type="Proteomes" id="UP001336020"/>
    </source>
</evidence>
<keyword evidence="5" id="KW-1185">Reference proteome</keyword>
<dbReference type="InterPro" id="IPR050300">
    <property type="entry name" value="GDXG_lipolytic_enzyme"/>
</dbReference>
<keyword evidence="2" id="KW-0472">Membrane</keyword>
<dbReference type="GO" id="GO:0016787">
    <property type="term" value="F:hydrolase activity"/>
    <property type="evidence" value="ECO:0007669"/>
    <property type="project" value="UniProtKB-KW"/>
</dbReference>
<keyword evidence="2" id="KW-1133">Transmembrane helix</keyword>
<evidence type="ECO:0000256" key="1">
    <source>
        <dbReference type="ARBA" id="ARBA00022801"/>
    </source>
</evidence>
<dbReference type="RefSeq" id="WP_330135442.1">
    <property type="nucleotide sequence ID" value="NZ_JAUTXY010000011.1"/>
</dbReference>
<dbReference type="PANTHER" id="PTHR48081:SF33">
    <property type="entry name" value="KYNURENINE FORMAMIDASE"/>
    <property type="match status" value="1"/>
</dbReference>
<proteinExistence type="predicted"/>
<dbReference type="Pfam" id="PF20434">
    <property type="entry name" value="BD-FAE"/>
    <property type="match status" value="1"/>
</dbReference>
<evidence type="ECO:0000256" key="2">
    <source>
        <dbReference type="SAM" id="Phobius"/>
    </source>
</evidence>
<dbReference type="InterPro" id="IPR029058">
    <property type="entry name" value="AB_hydrolase_fold"/>
</dbReference>
<feature type="transmembrane region" description="Helical" evidence="2">
    <location>
        <begin position="31"/>
        <end position="57"/>
    </location>
</feature>
<organism evidence="4 5">
    <name type="scientific">Rhodococcus artemisiae</name>
    <dbReference type="NCBI Taxonomy" id="714159"/>
    <lineage>
        <taxon>Bacteria</taxon>
        <taxon>Bacillati</taxon>
        <taxon>Actinomycetota</taxon>
        <taxon>Actinomycetes</taxon>
        <taxon>Mycobacteriales</taxon>
        <taxon>Nocardiaceae</taxon>
        <taxon>Rhodococcus</taxon>
    </lineage>
</organism>
<dbReference type="InterPro" id="IPR049492">
    <property type="entry name" value="BD-FAE-like_dom"/>
</dbReference>
<comment type="caution">
    <text evidence="4">The sequence shown here is derived from an EMBL/GenBank/DDBJ whole genome shotgun (WGS) entry which is preliminary data.</text>
</comment>
<keyword evidence="1 4" id="KW-0378">Hydrolase</keyword>
<dbReference type="SUPFAM" id="SSF53474">
    <property type="entry name" value="alpha/beta-Hydrolases"/>
    <property type="match status" value="1"/>
</dbReference>